<feature type="compositionally biased region" description="Low complexity" evidence="1">
    <location>
        <begin position="110"/>
        <end position="147"/>
    </location>
</feature>
<gene>
    <name evidence="2" type="ORF">GLX27_003877</name>
</gene>
<accession>A0ABY8EUH8</accession>
<feature type="region of interest" description="Disordered" evidence="1">
    <location>
        <begin position="1"/>
        <end position="229"/>
    </location>
</feature>
<organism evidence="2 3">
    <name type="scientific">Malassezia furfur</name>
    <name type="common">Pityriasis versicolor infection agent</name>
    <name type="synonym">Pityrosporum furfur</name>
    <dbReference type="NCBI Taxonomy" id="55194"/>
    <lineage>
        <taxon>Eukaryota</taxon>
        <taxon>Fungi</taxon>
        <taxon>Dikarya</taxon>
        <taxon>Basidiomycota</taxon>
        <taxon>Ustilaginomycotina</taxon>
        <taxon>Malasseziomycetes</taxon>
        <taxon>Malasseziales</taxon>
        <taxon>Malasseziaceae</taxon>
        <taxon>Malassezia</taxon>
    </lineage>
</organism>
<protein>
    <submittedName>
        <fullName evidence="2">Uncharacterized protein</fullName>
    </submittedName>
</protein>
<feature type="compositionally biased region" description="Polar residues" evidence="1">
    <location>
        <begin position="169"/>
        <end position="196"/>
    </location>
</feature>
<evidence type="ECO:0000256" key="1">
    <source>
        <dbReference type="SAM" id="MobiDB-lite"/>
    </source>
</evidence>
<dbReference type="PANTHER" id="PTHR38701:SF1">
    <property type="entry name" value="UP-REGULATED DURING SEPTATION PROTEIN 1 DOMAIN-CONTAINING PROTEIN"/>
    <property type="match status" value="1"/>
</dbReference>
<dbReference type="Proteomes" id="UP000818624">
    <property type="component" value="Chromosome 4"/>
</dbReference>
<feature type="compositionally biased region" description="Low complexity" evidence="1">
    <location>
        <begin position="154"/>
        <end position="165"/>
    </location>
</feature>
<dbReference type="EMBL" id="CP046237">
    <property type="protein sequence ID" value="WFD49197.1"/>
    <property type="molecule type" value="Genomic_DNA"/>
</dbReference>
<sequence>MDAPRGSPDAVEPPARRRAPPGPARNATHAGTLPRARTALGVWPGAARAQTTPSSTMASLRASTSSSASPAPSHASSPSTSGASTPTARAAAPPATRRAYQGPVRVAGMARAAPHTDAAAASSAHTTPTTSLGTGARVVGASMSASRSARHAPSRAASAAPTSDALRSRATTPSSSDTAHSTRTSGRARSPTSPTSDVRVAGRRSPHDRAAPVRAPLSPPRHGATARAVPPVPTARVRAEAHATPPHVADVSGSFAHSPAASALGTPAAVHAHPFTPHVATPHTLPHASTPPVRAVHDDVDMADAKHERKLLDLEISNKSLLAINASLESAKVQQAKELRALRQQIFQAQLDRAVDPTEVYGLEASAMPPALAQLLDTTKAHDQESLPVQVARALAEQDAELAALHARCQNTIDTMLDEARSAILTRVDTDVGKSRVLHASELRHDTSTESDAESVASSAPTDDSAACVLAHGASPSASAPAANGVPRAAPVSPGRLFPARVARTSPPLPLEPGTAEAGDISVD</sequence>
<evidence type="ECO:0000313" key="3">
    <source>
        <dbReference type="Proteomes" id="UP000818624"/>
    </source>
</evidence>
<reference evidence="2 3" key="1">
    <citation type="journal article" date="2020" name="Elife">
        <title>Loss of centromere function drives karyotype evolution in closely related Malassezia species.</title>
        <authorList>
            <person name="Sankaranarayanan S.R."/>
            <person name="Ianiri G."/>
            <person name="Coelho M.A."/>
            <person name="Reza M.H."/>
            <person name="Thimmappa B.C."/>
            <person name="Ganguly P."/>
            <person name="Vadnala R.N."/>
            <person name="Sun S."/>
            <person name="Siddharthan R."/>
            <person name="Tellgren-Roth C."/>
            <person name="Dawson T.L."/>
            <person name="Heitman J."/>
            <person name="Sanyal K."/>
        </authorList>
    </citation>
    <scope>NUCLEOTIDE SEQUENCE [LARGE SCALE GENOMIC DNA]</scope>
    <source>
        <strain evidence="2">CBS14141</strain>
    </source>
</reference>
<evidence type="ECO:0000313" key="2">
    <source>
        <dbReference type="EMBL" id="WFD49197.1"/>
    </source>
</evidence>
<proteinExistence type="predicted"/>
<feature type="compositionally biased region" description="Low complexity" evidence="1">
    <location>
        <begin position="54"/>
        <end position="99"/>
    </location>
</feature>
<feature type="region of interest" description="Disordered" evidence="1">
    <location>
        <begin position="440"/>
        <end position="461"/>
    </location>
</feature>
<dbReference type="PANTHER" id="PTHR38701">
    <property type="entry name" value="CHROMOSOME 8, WHOLE GENOME SHOTGUN SEQUENCE"/>
    <property type="match status" value="1"/>
</dbReference>
<feature type="region of interest" description="Disordered" evidence="1">
    <location>
        <begin position="475"/>
        <end position="524"/>
    </location>
</feature>
<keyword evidence="3" id="KW-1185">Reference proteome</keyword>
<name>A0ABY8EUH8_MALFU</name>